<accession>I0Z1M0</accession>
<evidence type="ECO:0000313" key="2">
    <source>
        <dbReference type="Proteomes" id="UP000007264"/>
    </source>
</evidence>
<sequence length="78" mass="8346">MALTGCAMSIQWRTIGALQHAYNTADINSDITNVVTAPGCLQPLTTIHLHQFFLPGSLTLCLVILSVPLQDSAPPLTE</sequence>
<protein>
    <submittedName>
        <fullName evidence="1">Uncharacterized protein</fullName>
    </submittedName>
</protein>
<evidence type="ECO:0000313" key="1">
    <source>
        <dbReference type="EMBL" id="EIE24539.1"/>
    </source>
</evidence>
<dbReference type="Proteomes" id="UP000007264">
    <property type="component" value="Unassembled WGS sequence"/>
</dbReference>
<organism evidence="1 2">
    <name type="scientific">Coccomyxa subellipsoidea (strain C-169)</name>
    <name type="common">Green microalga</name>
    <dbReference type="NCBI Taxonomy" id="574566"/>
    <lineage>
        <taxon>Eukaryota</taxon>
        <taxon>Viridiplantae</taxon>
        <taxon>Chlorophyta</taxon>
        <taxon>core chlorophytes</taxon>
        <taxon>Trebouxiophyceae</taxon>
        <taxon>Trebouxiophyceae incertae sedis</taxon>
        <taxon>Coccomyxaceae</taxon>
        <taxon>Coccomyxa</taxon>
        <taxon>Coccomyxa subellipsoidea</taxon>
    </lineage>
</organism>
<gene>
    <name evidence="1" type="ORF">COCSUDRAFT_32743</name>
</gene>
<dbReference type="AlphaFoldDB" id="I0Z1M0"/>
<dbReference type="KEGG" id="csl:COCSUDRAFT_32743"/>
<name>I0Z1M0_COCSC</name>
<dbReference type="EMBL" id="AGSI01000005">
    <property type="protein sequence ID" value="EIE24539.1"/>
    <property type="molecule type" value="Genomic_DNA"/>
</dbReference>
<comment type="caution">
    <text evidence="1">The sequence shown here is derived from an EMBL/GenBank/DDBJ whole genome shotgun (WGS) entry which is preliminary data.</text>
</comment>
<dbReference type="GeneID" id="17042541"/>
<proteinExistence type="predicted"/>
<keyword evidence="2" id="KW-1185">Reference proteome</keyword>
<reference evidence="1 2" key="1">
    <citation type="journal article" date="2012" name="Genome Biol.">
        <title>The genome of the polar eukaryotic microalga coccomyxa subellipsoidea reveals traits of cold adaptation.</title>
        <authorList>
            <person name="Blanc G."/>
            <person name="Agarkova I."/>
            <person name="Grimwood J."/>
            <person name="Kuo A."/>
            <person name="Brueggeman A."/>
            <person name="Dunigan D."/>
            <person name="Gurnon J."/>
            <person name="Ladunga I."/>
            <person name="Lindquist E."/>
            <person name="Lucas S."/>
            <person name="Pangilinan J."/>
            <person name="Proschold T."/>
            <person name="Salamov A."/>
            <person name="Schmutz J."/>
            <person name="Weeks D."/>
            <person name="Yamada T."/>
            <person name="Claverie J.M."/>
            <person name="Grigoriev I."/>
            <person name="Van Etten J."/>
            <person name="Lomsadze A."/>
            <person name="Borodovsky M."/>
        </authorList>
    </citation>
    <scope>NUCLEOTIDE SEQUENCE [LARGE SCALE GENOMIC DNA]</scope>
    <source>
        <strain evidence="1 2">C-169</strain>
    </source>
</reference>
<dbReference type="RefSeq" id="XP_005649083.1">
    <property type="nucleotide sequence ID" value="XM_005649026.1"/>
</dbReference>